<reference evidence="10 11" key="2">
    <citation type="journal article" date="2010" name="Stand. Genomic Sci.">
        <title>Complete genome sequence of Xylanimonas cellulosilytica type strain (XIL07).</title>
        <authorList>
            <person name="Foster B."/>
            <person name="Pukall R."/>
            <person name="Abt B."/>
            <person name="Nolan M."/>
            <person name="Glavina Del Rio T."/>
            <person name="Chen F."/>
            <person name="Lucas S."/>
            <person name="Tice H."/>
            <person name="Pitluck S."/>
            <person name="Cheng J.-F."/>
            <person name="Chertkov O."/>
            <person name="Brettin T."/>
            <person name="Han C."/>
            <person name="Detter J.C."/>
            <person name="Bruce D."/>
            <person name="Goodwin L."/>
            <person name="Ivanova N."/>
            <person name="Mavromatis K."/>
            <person name="Pati A."/>
            <person name="Mikhailova N."/>
            <person name="Chen A."/>
            <person name="Palaniappan K."/>
            <person name="Land M."/>
            <person name="Hauser L."/>
            <person name="Chang Y.-J."/>
            <person name="Jeffries C.D."/>
            <person name="Chain P."/>
            <person name="Rohde M."/>
            <person name="Goeker M."/>
            <person name="Bristow J."/>
            <person name="Eisen J.A."/>
            <person name="Markowitz V."/>
            <person name="Hugenholtz P."/>
            <person name="Kyrpides N.C."/>
            <person name="Klenk H.-P."/>
            <person name="Lapidus A."/>
        </authorList>
    </citation>
    <scope>NUCLEOTIDE SEQUENCE [LARGE SCALE GENOMIC DNA]</scope>
    <source>
        <strain evidence="11">DSM 15894 / CECT 5975 / LMG 20990 / XIL07</strain>
    </source>
</reference>
<dbReference type="HOGENOM" id="CLU_118482_8_0_11"/>
<dbReference type="eggNOG" id="COG1487">
    <property type="taxonomic scope" value="Bacteria"/>
</dbReference>
<keyword evidence="11" id="KW-1185">Reference proteome</keyword>
<evidence type="ECO:0000256" key="1">
    <source>
        <dbReference type="ARBA" id="ARBA00001946"/>
    </source>
</evidence>
<dbReference type="PANTHER" id="PTHR33653:SF1">
    <property type="entry name" value="RIBONUCLEASE VAPC2"/>
    <property type="match status" value="1"/>
</dbReference>
<dbReference type="InterPro" id="IPR022907">
    <property type="entry name" value="VapC_family"/>
</dbReference>
<keyword evidence="4 8" id="KW-0479">Metal-binding</keyword>
<dbReference type="InterPro" id="IPR050556">
    <property type="entry name" value="Type_II_TA_system_RNase"/>
</dbReference>
<dbReference type="GO" id="GO:0016787">
    <property type="term" value="F:hydrolase activity"/>
    <property type="evidence" value="ECO:0007669"/>
    <property type="project" value="UniProtKB-KW"/>
</dbReference>
<evidence type="ECO:0000256" key="7">
    <source>
        <dbReference type="ARBA" id="ARBA00038093"/>
    </source>
</evidence>
<gene>
    <name evidence="8" type="primary">vapC</name>
    <name evidence="10" type="ordered locus">Xcel_1526</name>
</gene>
<evidence type="ECO:0000256" key="3">
    <source>
        <dbReference type="ARBA" id="ARBA00022722"/>
    </source>
</evidence>
<evidence type="ECO:0000256" key="4">
    <source>
        <dbReference type="ARBA" id="ARBA00022723"/>
    </source>
</evidence>
<protein>
    <recommendedName>
        <fullName evidence="8">Ribonuclease VapC</fullName>
        <shortName evidence="8">RNase VapC</shortName>
        <ecNumber evidence="8">3.1.-.-</ecNumber>
    </recommendedName>
    <alternativeName>
        <fullName evidence="8">Toxin VapC</fullName>
    </alternativeName>
</protein>
<evidence type="ECO:0000256" key="2">
    <source>
        <dbReference type="ARBA" id="ARBA00022649"/>
    </source>
</evidence>
<evidence type="ECO:0000256" key="6">
    <source>
        <dbReference type="ARBA" id="ARBA00022842"/>
    </source>
</evidence>
<feature type="domain" description="PIN" evidence="9">
    <location>
        <begin position="2"/>
        <end position="123"/>
    </location>
</feature>
<dbReference type="Pfam" id="PF01850">
    <property type="entry name" value="PIN"/>
    <property type="match status" value="1"/>
</dbReference>
<dbReference type="GO" id="GO:0090729">
    <property type="term" value="F:toxin activity"/>
    <property type="evidence" value="ECO:0007669"/>
    <property type="project" value="UniProtKB-KW"/>
</dbReference>
<dbReference type="AlphaFoldDB" id="D1BS64"/>
<evidence type="ECO:0000259" key="9">
    <source>
        <dbReference type="Pfam" id="PF01850"/>
    </source>
</evidence>
<dbReference type="EMBL" id="CP001821">
    <property type="protein sequence ID" value="ACZ30556.1"/>
    <property type="molecule type" value="Genomic_DNA"/>
</dbReference>
<comment type="similarity">
    <text evidence="7 8">Belongs to the PINc/VapC protein family.</text>
</comment>
<evidence type="ECO:0000313" key="10">
    <source>
        <dbReference type="EMBL" id="ACZ30556.1"/>
    </source>
</evidence>
<dbReference type="STRING" id="446471.Xcel_1526"/>
<sequence length="138" mass="15429">MYLLDTTIISAARLPHRNPAVARWLRAVPDRDLFTAVLVLGEIEQGIRRRERTDAAQGAVLRYWYETAVVPSFGTSDRALPFDHRAARVYGRYPVPEDAPSDDAHIAAVAEAHGLIVVTRNVKHYEPLGVRDVNPFDA</sequence>
<feature type="binding site" evidence="8">
    <location>
        <position position="103"/>
    </location>
    <ligand>
        <name>Mg(2+)</name>
        <dbReference type="ChEBI" id="CHEBI:18420"/>
    </ligand>
</feature>
<evidence type="ECO:0000313" key="11">
    <source>
        <dbReference type="Proteomes" id="UP000002255"/>
    </source>
</evidence>
<feature type="binding site" evidence="8">
    <location>
        <position position="5"/>
    </location>
    <ligand>
        <name>Mg(2+)</name>
        <dbReference type="ChEBI" id="CHEBI:18420"/>
    </ligand>
</feature>
<keyword evidence="3 8" id="KW-0540">Nuclease</keyword>
<dbReference type="InterPro" id="IPR002716">
    <property type="entry name" value="PIN_dom"/>
</dbReference>
<evidence type="ECO:0000256" key="8">
    <source>
        <dbReference type="HAMAP-Rule" id="MF_00265"/>
    </source>
</evidence>
<keyword evidence="2 8" id="KW-1277">Toxin-antitoxin system</keyword>
<reference evidence="11" key="1">
    <citation type="submission" date="2009-11" db="EMBL/GenBank/DDBJ databases">
        <title>The complete chromosome of Xylanimonas cellulosilytica DSM 15894.</title>
        <authorList>
            <consortium name="US DOE Joint Genome Institute (JGI-PGF)"/>
            <person name="Lucas S."/>
            <person name="Copeland A."/>
            <person name="Lapidus A."/>
            <person name="Glavina del Rio T."/>
            <person name="Dalin E."/>
            <person name="Tice H."/>
            <person name="Bruce D."/>
            <person name="Goodwin L."/>
            <person name="Pitluck S."/>
            <person name="Kyrpides N."/>
            <person name="Mavromatis K."/>
            <person name="Ivanova N."/>
            <person name="Mikhailova N."/>
            <person name="Foster B."/>
            <person name="Clum A."/>
            <person name="Brettin T."/>
            <person name="Detter J.C."/>
            <person name="Han C."/>
            <person name="Larimer F."/>
            <person name="Land M."/>
            <person name="Hauser L."/>
            <person name="Markowitz V."/>
            <person name="Cheng J.F."/>
            <person name="Hugenholtz P."/>
            <person name="Woyke T."/>
            <person name="Wu D."/>
            <person name="Gehrich-Schroeter G."/>
            <person name="Schneider S."/>
            <person name="Pukall S.R."/>
            <person name="Klenk H.P."/>
            <person name="Eisen J.A."/>
        </authorList>
    </citation>
    <scope>NUCLEOTIDE SEQUENCE [LARGE SCALE GENOMIC DNA]</scope>
    <source>
        <strain evidence="11">DSM 15894 / CECT 5975 / LMG 20990 / XIL07</strain>
    </source>
</reference>
<accession>D1BS64</accession>
<keyword evidence="8" id="KW-0800">Toxin</keyword>
<dbReference type="Proteomes" id="UP000002255">
    <property type="component" value="Chromosome"/>
</dbReference>
<comment type="function">
    <text evidence="8">Toxic component of a toxin-antitoxin (TA) system. An RNase.</text>
</comment>
<comment type="cofactor">
    <cofactor evidence="1 8">
        <name>Mg(2+)</name>
        <dbReference type="ChEBI" id="CHEBI:18420"/>
    </cofactor>
</comment>
<dbReference type="KEGG" id="xce:Xcel_1526"/>
<dbReference type="PANTHER" id="PTHR33653">
    <property type="entry name" value="RIBONUCLEASE VAPC2"/>
    <property type="match status" value="1"/>
</dbReference>
<proteinExistence type="inferred from homology"/>
<dbReference type="InterPro" id="IPR029060">
    <property type="entry name" value="PIN-like_dom_sf"/>
</dbReference>
<dbReference type="HAMAP" id="MF_00265">
    <property type="entry name" value="VapC_Nob1"/>
    <property type="match status" value="1"/>
</dbReference>
<evidence type="ECO:0000256" key="5">
    <source>
        <dbReference type="ARBA" id="ARBA00022801"/>
    </source>
</evidence>
<dbReference type="Gene3D" id="3.40.50.1010">
    <property type="entry name" value="5'-nuclease"/>
    <property type="match status" value="1"/>
</dbReference>
<keyword evidence="5 8" id="KW-0378">Hydrolase</keyword>
<dbReference type="CDD" id="cd18746">
    <property type="entry name" value="PIN_VapC4-5_FitB-like"/>
    <property type="match status" value="1"/>
</dbReference>
<name>D1BS64_XYLCX</name>
<dbReference type="GO" id="GO:0004540">
    <property type="term" value="F:RNA nuclease activity"/>
    <property type="evidence" value="ECO:0007669"/>
    <property type="project" value="InterPro"/>
</dbReference>
<dbReference type="GO" id="GO:0000287">
    <property type="term" value="F:magnesium ion binding"/>
    <property type="evidence" value="ECO:0007669"/>
    <property type="project" value="UniProtKB-UniRule"/>
</dbReference>
<keyword evidence="6 8" id="KW-0460">Magnesium</keyword>
<organism evidence="10 11">
    <name type="scientific">Xylanimonas cellulosilytica (strain DSM 15894 / JCM 12276 / CECT 5975 / KCTC 9989 / LMG 20990 / NBRC 107835 / XIL07)</name>
    <dbReference type="NCBI Taxonomy" id="446471"/>
    <lineage>
        <taxon>Bacteria</taxon>
        <taxon>Bacillati</taxon>
        <taxon>Actinomycetota</taxon>
        <taxon>Actinomycetes</taxon>
        <taxon>Micrococcales</taxon>
        <taxon>Promicromonosporaceae</taxon>
        <taxon>Xylanimonas</taxon>
    </lineage>
</organism>
<dbReference type="SUPFAM" id="SSF88723">
    <property type="entry name" value="PIN domain-like"/>
    <property type="match status" value="1"/>
</dbReference>
<dbReference type="RefSeq" id="WP_012878298.1">
    <property type="nucleotide sequence ID" value="NC_013530.1"/>
</dbReference>
<dbReference type="EC" id="3.1.-.-" evidence="8"/>